<organism evidence="2 3">
    <name type="scientific">Chaetoceros tenuissimus</name>
    <dbReference type="NCBI Taxonomy" id="426638"/>
    <lineage>
        <taxon>Eukaryota</taxon>
        <taxon>Sar</taxon>
        <taxon>Stramenopiles</taxon>
        <taxon>Ochrophyta</taxon>
        <taxon>Bacillariophyta</taxon>
        <taxon>Coscinodiscophyceae</taxon>
        <taxon>Chaetocerotophycidae</taxon>
        <taxon>Chaetocerotales</taxon>
        <taxon>Chaetocerotaceae</taxon>
        <taxon>Chaetoceros</taxon>
    </lineage>
</organism>
<protein>
    <submittedName>
        <fullName evidence="2">Uncharacterized protein</fullName>
    </submittedName>
</protein>
<sequence>MRNQKRSGIITFILFIALHYSNGFISPMNRRMLMTQVSSLSNSNNESTGNIPLVEQYSVVIGKGSAINLEGAGTLNFSDTLLVEGTLCGRLRCLRQDDLDDDQDSMTVVTIGPEGELQADVKCVRHVDVYGTLRGDVLCESVIIRRGASFIGNIIASDIIIEPGSSISGSFHSGTFLDYVDEDNIFTERHNVLKSNENDEYYTSSIVKSDVSNGSESPQSYNNIYSNGNQRMVRSANEYHNMIQQDRVEKQYQAWGVSAQGNRVNRLQKQVELRDEHLIDDFGNAIVSIDKQGKMVDSFGNPLIREANEDEVDSFREIRKMSQDTWNLINTHKRNKEKAASRNNSTIKATAPKPDDEDMDNLPSFLQQ</sequence>
<feature type="region of interest" description="Disordered" evidence="1">
    <location>
        <begin position="331"/>
        <end position="368"/>
    </location>
</feature>
<dbReference type="Proteomes" id="UP001054902">
    <property type="component" value="Unassembled WGS sequence"/>
</dbReference>
<dbReference type="AlphaFoldDB" id="A0AAD3DA92"/>
<evidence type="ECO:0000256" key="1">
    <source>
        <dbReference type="SAM" id="MobiDB-lite"/>
    </source>
</evidence>
<comment type="caution">
    <text evidence="2">The sequence shown here is derived from an EMBL/GenBank/DDBJ whole genome shotgun (WGS) entry which is preliminary data.</text>
</comment>
<keyword evidence="3" id="KW-1185">Reference proteome</keyword>
<evidence type="ECO:0000313" key="2">
    <source>
        <dbReference type="EMBL" id="GFH60807.1"/>
    </source>
</evidence>
<gene>
    <name evidence="2" type="ORF">CTEN210_17283</name>
</gene>
<dbReference type="Pfam" id="PF04519">
    <property type="entry name" value="Bactofilin"/>
    <property type="match status" value="1"/>
</dbReference>
<evidence type="ECO:0000313" key="3">
    <source>
        <dbReference type="Proteomes" id="UP001054902"/>
    </source>
</evidence>
<name>A0AAD3DA92_9STRA</name>
<proteinExistence type="predicted"/>
<accession>A0AAD3DA92</accession>
<dbReference type="InterPro" id="IPR007607">
    <property type="entry name" value="BacA/B"/>
</dbReference>
<reference evidence="2 3" key="1">
    <citation type="journal article" date="2021" name="Sci. Rep.">
        <title>The genome of the diatom Chaetoceros tenuissimus carries an ancient integrated fragment of an extant virus.</title>
        <authorList>
            <person name="Hongo Y."/>
            <person name="Kimura K."/>
            <person name="Takaki Y."/>
            <person name="Yoshida Y."/>
            <person name="Baba S."/>
            <person name="Kobayashi G."/>
            <person name="Nagasaki K."/>
            <person name="Hano T."/>
            <person name="Tomaru Y."/>
        </authorList>
    </citation>
    <scope>NUCLEOTIDE SEQUENCE [LARGE SCALE GENOMIC DNA]</scope>
    <source>
        <strain evidence="2 3">NIES-3715</strain>
    </source>
</reference>
<dbReference type="EMBL" id="BLLK01000069">
    <property type="protein sequence ID" value="GFH60807.1"/>
    <property type="molecule type" value="Genomic_DNA"/>
</dbReference>